<evidence type="ECO:0000313" key="3">
    <source>
        <dbReference type="Proteomes" id="UP000323011"/>
    </source>
</evidence>
<evidence type="ECO:0000313" key="2">
    <source>
        <dbReference type="EMBL" id="KAA0150171.1"/>
    </source>
</evidence>
<keyword evidence="3" id="KW-1185">Reference proteome</keyword>
<dbReference type="EMBL" id="VLTN01000036">
    <property type="protein sequence ID" value="KAA0150171.1"/>
    <property type="molecule type" value="Genomic_DNA"/>
</dbReference>
<proteinExistence type="predicted"/>
<name>A0A5A8CED1_CAFRO</name>
<dbReference type="Gene3D" id="3.30.479.30">
    <property type="entry name" value="Band 7 domain"/>
    <property type="match status" value="1"/>
</dbReference>
<reference evidence="2 3" key="1">
    <citation type="submission" date="2019-07" db="EMBL/GenBank/DDBJ databases">
        <title>Genomes of Cafeteria roenbergensis.</title>
        <authorList>
            <person name="Fischer M.G."/>
            <person name="Hackl T."/>
            <person name="Roman M."/>
        </authorList>
    </citation>
    <scope>NUCLEOTIDE SEQUENCE [LARGE SCALE GENOMIC DNA]</scope>
    <source>
        <strain evidence="2 3">BVI</strain>
    </source>
</reference>
<accession>A0A5A8CED1</accession>
<organism evidence="2 3">
    <name type="scientific">Cafeteria roenbergensis</name>
    <name type="common">Marine flagellate</name>
    <dbReference type="NCBI Taxonomy" id="33653"/>
    <lineage>
        <taxon>Eukaryota</taxon>
        <taxon>Sar</taxon>
        <taxon>Stramenopiles</taxon>
        <taxon>Bigyra</taxon>
        <taxon>Opalozoa</taxon>
        <taxon>Bicosoecida</taxon>
        <taxon>Cafeteriaceae</taxon>
        <taxon>Cafeteria</taxon>
    </lineage>
</organism>
<dbReference type="InterPro" id="IPR001107">
    <property type="entry name" value="Band_7"/>
</dbReference>
<protein>
    <recommendedName>
        <fullName evidence="1">Band 7 domain-containing protein</fullName>
    </recommendedName>
</protein>
<dbReference type="PROSITE" id="PS51257">
    <property type="entry name" value="PROKAR_LIPOPROTEIN"/>
    <property type="match status" value="1"/>
</dbReference>
<gene>
    <name evidence="2" type="ORF">FNF29_05411</name>
</gene>
<dbReference type="OMA" id="YIQCIST"/>
<dbReference type="Proteomes" id="UP000323011">
    <property type="component" value="Unassembled WGS sequence"/>
</dbReference>
<dbReference type="AlphaFoldDB" id="A0A5A8CED1"/>
<dbReference type="SUPFAM" id="SSF117892">
    <property type="entry name" value="Band 7/SPFH domain"/>
    <property type="match status" value="1"/>
</dbReference>
<evidence type="ECO:0000259" key="1">
    <source>
        <dbReference type="Pfam" id="PF01145"/>
    </source>
</evidence>
<dbReference type="InterPro" id="IPR036013">
    <property type="entry name" value="Band_7/SPFH_dom_sf"/>
</dbReference>
<sequence>MGRGTGLGRGRGGELPFAVLCGGASCCCLIISISLISASFGIVETSEYGLRYDVPSMRIAPEVYENGRHFPGLGSYFVKYPRKLTYMEFSSSADGGSNNGPVTVWSKDGQEIVLEAGFYIRLRKADILEIFYAYQDQVMSVIEDVAANAMRDVATGFTTLQFFTNRSSIDERMSQELGRRISACCYADVEVFNMLGIDVPSSFRVAVENVVISQQERTTLEILRDAIVLRQSIRVVDAQADKTILVAKSDAQATGLITRSQAQADVQVLVEKARAQSLFNLSTALGFANGSGTNMSQLLSYMYADVIRSNRDVVVNVPRALVSV</sequence>
<comment type="caution">
    <text evidence="2">The sequence shown here is derived from an EMBL/GenBank/DDBJ whole genome shotgun (WGS) entry which is preliminary data.</text>
</comment>
<dbReference type="Pfam" id="PF01145">
    <property type="entry name" value="Band_7"/>
    <property type="match status" value="1"/>
</dbReference>
<feature type="domain" description="Band 7" evidence="1">
    <location>
        <begin position="42"/>
        <end position="221"/>
    </location>
</feature>